<protein>
    <submittedName>
        <fullName evidence="4">Putative hydrolase of the HAD superfamily</fullName>
    </submittedName>
</protein>
<evidence type="ECO:0000313" key="1">
    <source>
        <dbReference type="EMBL" id="CNT61567.1"/>
    </source>
</evidence>
<evidence type="ECO:0000313" key="7">
    <source>
        <dbReference type="Proteomes" id="UP000042394"/>
    </source>
</evidence>
<sequence>MVVFCHQGNECFWRIFADICTLQTAGDKIKLLIFQQLANNNPRFMSGQFAVEQLLAMFIHQRAVFRDKRDLIL</sequence>
<evidence type="ECO:0000313" key="6">
    <source>
        <dbReference type="Proteomes" id="UP000041314"/>
    </source>
</evidence>
<evidence type="ECO:0000313" key="8">
    <source>
        <dbReference type="Proteomes" id="UP000254190"/>
    </source>
</evidence>
<dbReference type="Proteomes" id="UP000041314">
    <property type="component" value="Unassembled WGS sequence"/>
</dbReference>
<reference evidence="5 6" key="1">
    <citation type="submission" date="2015-03" db="EMBL/GenBank/DDBJ databases">
        <authorList>
            <consortium name="Pathogen Informatics"/>
        </authorList>
    </citation>
    <scope>NUCLEOTIDE SEQUENCE [LARGE SCALE GENOMIC DNA]</scope>
    <source>
        <strain evidence="2 5">3476</strain>
        <strain evidence="3 6">A1104</strain>
        <strain evidence="1 7">D4891</strain>
    </source>
</reference>
<keyword evidence="4" id="KW-0378">Hydrolase</keyword>
<name>A0A0T9WGB6_SALET</name>
<proteinExistence type="predicted"/>
<dbReference type="GO" id="GO:0016787">
    <property type="term" value="F:hydrolase activity"/>
    <property type="evidence" value="ECO:0007669"/>
    <property type="project" value="UniProtKB-KW"/>
</dbReference>
<dbReference type="Proteomes" id="UP000254190">
    <property type="component" value="Unassembled WGS sequence"/>
</dbReference>
<evidence type="ECO:0000313" key="3">
    <source>
        <dbReference type="EMBL" id="CNT66541.1"/>
    </source>
</evidence>
<dbReference type="Proteomes" id="UP000039541">
    <property type="component" value="Unassembled WGS sequence"/>
</dbReference>
<dbReference type="AlphaFoldDB" id="A0A0T9WGB6"/>
<organism evidence="4 8">
    <name type="scientific">Salmonella enterica subsp. enterica serovar Bovismorbificans</name>
    <dbReference type="NCBI Taxonomy" id="58097"/>
    <lineage>
        <taxon>Bacteria</taxon>
        <taxon>Pseudomonadati</taxon>
        <taxon>Pseudomonadota</taxon>
        <taxon>Gammaproteobacteria</taxon>
        <taxon>Enterobacterales</taxon>
        <taxon>Enterobacteriaceae</taxon>
        <taxon>Salmonella</taxon>
    </lineage>
</organism>
<dbReference type="EMBL" id="UGVQ01000002">
    <property type="protein sequence ID" value="SUE48152.1"/>
    <property type="molecule type" value="Genomic_DNA"/>
</dbReference>
<gene>
    <name evidence="4" type="primary">SBOV07791</name>
    <name evidence="3" type="ORF">ERS008198_00588</name>
    <name evidence="2" type="ORF">ERS008202_00449</name>
    <name evidence="1" type="ORF">ERS008207_00310</name>
    <name evidence="4" type="ORF">NCTC5754_03087</name>
</gene>
<accession>A0A0T9WGB6</accession>
<dbReference type="EMBL" id="CQPA01000003">
    <property type="protein sequence ID" value="CNT66541.1"/>
    <property type="molecule type" value="Genomic_DNA"/>
</dbReference>
<dbReference type="EMBL" id="CQPC01000004">
    <property type="protein sequence ID" value="CNT64284.1"/>
    <property type="molecule type" value="Genomic_DNA"/>
</dbReference>
<reference evidence="4 8" key="2">
    <citation type="submission" date="2018-06" db="EMBL/GenBank/DDBJ databases">
        <authorList>
            <consortium name="Pathogen Informatics"/>
            <person name="Doyle S."/>
        </authorList>
    </citation>
    <scope>NUCLEOTIDE SEQUENCE [LARGE SCALE GENOMIC DNA]</scope>
    <source>
        <strain evidence="4 8">NCTC5754</strain>
    </source>
</reference>
<dbReference type="Proteomes" id="UP000042394">
    <property type="component" value="Unassembled WGS sequence"/>
</dbReference>
<evidence type="ECO:0000313" key="2">
    <source>
        <dbReference type="EMBL" id="CNT64284.1"/>
    </source>
</evidence>
<evidence type="ECO:0000313" key="5">
    <source>
        <dbReference type="Proteomes" id="UP000039541"/>
    </source>
</evidence>
<dbReference type="EMBL" id="CQPD01000002">
    <property type="protein sequence ID" value="CNT61567.1"/>
    <property type="molecule type" value="Genomic_DNA"/>
</dbReference>
<evidence type="ECO:0000313" key="4">
    <source>
        <dbReference type="EMBL" id="SUE48152.1"/>
    </source>
</evidence>